<dbReference type="Proteomes" id="UP000042527">
    <property type="component" value="Unassembled WGS sequence"/>
</dbReference>
<dbReference type="InterPro" id="IPR036291">
    <property type="entry name" value="NAD(P)-bd_dom_sf"/>
</dbReference>
<dbReference type="RefSeq" id="WP_024752535.1">
    <property type="nucleotide sequence ID" value="NZ_CDNC01000001.1"/>
</dbReference>
<organism evidence="3 5">
    <name type="scientific">Treponema phagedenis</name>
    <dbReference type="NCBI Taxonomy" id="162"/>
    <lineage>
        <taxon>Bacteria</taxon>
        <taxon>Pseudomonadati</taxon>
        <taxon>Spirochaetota</taxon>
        <taxon>Spirochaetia</taxon>
        <taxon>Spirochaetales</taxon>
        <taxon>Treponemataceae</taxon>
        <taxon>Treponema</taxon>
    </lineage>
</organism>
<dbReference type="InterPro" id="IPR000683">
    <property type="entry name" value="Gfo/Idh/MocA-like_OxRdtase_N"/>
</dbReference>
<dbReference type="SUPFAM" id="SSF51735">
    <property type="entry name" value="NAD(P)-binding Rossmann-fold domains"/>
    <property type="match status" value="1"/>
</dbReference>
<reference evidence="4 6" key="3">
    <citation type="submission" date="2019-08" db="EMBL/GenBank/DDBJ databases">
        <authorList>
            <person name="Kuhnert P."/>
        </authorList>
    </citation>
    <scope>NUCLEOTIDE SEQUENCE [LARGE SCALE GENOMIC DNA]</scope>
    <source>
        <strain evidence="4 6">B36.5</strain>
    </source>
</reference>
<sequence length="363" mass="40628">MKHSVALIGCGRISFKHIEAFVAMQDRVDLIAVCDPILERAQEKKAEYEKTAKGTVQIFADYKEMLDVCNPEIVTIATESGKHKEIAVYCLNHGTHVICEKPMALSTSDAQEMIATAKQNNKKLAVCFQNRFNAPVVKMREAYEKGRFGKILHGMIQIRWNRNEEYYQQAKWRGTWAQDGGTLMNQCTHGIDLLQWMMGEDAVRVQAQTRRFMRPIEAEDFGCAIVEFASGAVGIIEGTADVYPKNLNETISLFGTEGTVVIGGLAVNKMETWRFADAEKVGDTEEKVLNPNEKDPPTVYGFGHSALFKDFIDSIEQNREPLVSGEKGKKALEIILAIYKSQKTGLPVTLPCEFSTLDMKGVF</sequence>
<accession>A0A0B7GSE8</accession>
<reference evidence="5" key="1">
    <citation type="submission" date="2015-01" db="EMBL/GenBank/DDBJ databases">
        <authorList>
            <person name="Manzoor Shahid"/>
            <person name="Zubair Saima"/>
        </authorList>
    </citation>
    <scope>NUCLEOTIDE SEQUENCE [LARGE SCALE GENOMIC DNA]</scope>
    <source>
        <strain evidence="5">V1</strain>
    </source>
</reference>
<name>A0A0B7GSE8_TREPH</name>
<protein>
    <submittedName>
        <fullName evidence="4">Gfo/Idh/MocA family oxidoreductase</fullName>
    </submittedName>
</protein>
<evidence type="ECO:0000313" key="5">
    <source>
        <dbReference type="Proteomes" id="UP000042527"/>
    </source>
</evidence>
<evidence type="ECO:0000313" key="4">
    <source>
        <dbReference type="EMBL" id="QEJ98055.1"/>
    </source>
</evidence>
<feature type="domain" description="GFO/IDH/MocA-like oxidoreductase" evidence="2">
    <location>
        <begin position="137"/>
        <end position="260"/>
    </location>
</feature>
<dbReference type="PANTHER" id="PTHR43249:SF1">
    <property type="entry name" value="D-GLUCOSIDE 3-DEHYDROGENASE"/>
    <property type="match status" value="1"/>
</dbReference>
<dbReference type="Pfam" id="PF01408">
    <property type="entry name" value="GFO_IDH_MocA"/>
    <property type="match status" value="1"/>
</dbReference>
<gene>
    <name evidence="4" type="ORF">FUT82_08630</name>
    <name evidence="3" type="ORF">TPHV1_10095</name>
</gene>
<evidence type="ECO:0000313" key="6">
    <source>
        <dbReference type="Proteomes" id="UP000323594"/>
    </source>
</evidence>
<dbReference type="GO" id="GO:0000166">
    <property type="term" value="F:nucleotide binding"/>
    <property type="evidence" value="ECO:0007669"/>
    <property type="project" value="InterPro"/>
</dbReference>
<dbReference type="Gene3D" id="3.40.50.720">
    <property type="entry name" value="NAD(P)-binding Rossmann-like Domain"/>
    <property type="match status" value="1"/>
</dbReference>
<reference evidence="3" key="2">
    <citation type="submission" date="2015-01" db="EMBL/GenBank/DDBJ databases">
        <authorList>
            <person name="Xiang T."/>
            <person name="Song Y."/>
            <person name="Huang L."/>
            <person name="Wang B."/>
            <person name="Wu P."/>
        </authorList>
    </citation>
    <scope>NUCLEOTIDE SEQUENCE [LARGE SCALE GENOMIC DNA]</scope>
    <source>
        <strain evidence="3">V1</strain>
    </source>
</reference>
<dbReference type="AlphaFoldDB" id="A0A0B7GSE8"/>
<feature type="domain" description="Gfo/Idh/MocA-like oxidoreductase N-terminal" evidence="1">
    <location>
        <begin position="5"/>
        <end position="126"/>
    </location>
</feature>
<evidence type="ECO:0000313" key="3">
    <source>
        <dbReference type="EMBL" id="CEM60427.1"/>
    </source>
</evidence>
<dbReference type="Pfam" id="PF22725">
    <property type="entry name" value="GFO_IDH_MocA_C3"/>
    <property type="match status" value="1"/>
</dbReference>
<dbReference type="Proteomes" id="UP000323594">
    <property type="component" value="Chromosome"/>
</dbReference>
<dbReference type="SUPFAM" id="SSF55347">
    <property type="entry name" value="Glyceraldehyde-3-phosphate dehydrogenase-like, C-terminal domain"/>
    <property type="match status" value="1"/>
</dbReference>
<dbReference type="EMBL" id="CP042817">
    <property type="protein sequence ID" value="QEJ98055.1"/>
    <property type="molecule type" value="Genomic_DNA"/>
</dbReference>
<dbReference type="InterPro" id="IPR055170">
    <property type="entry name" value="GFO_IDH_MocA-like_dom"/>
</dbReference>
<dbReference type="GeneID" id="57753540"/>
<dbReference type="Gene3D" id="3.30.360.10">
    <property type="entry name" value="Dihydrodipicolinate Reductase, domain 2"/>
    <property type="match status" value="1"/>
</dbReference>
<dbReference type="PANTHER" id="PTHR43249">
    <property type="entry name" value="UDP-N-ACETYL-2-AMINO-2-DEOXY-D-GLUCURONATE OXIDASE"/>
    <property type="match status" value="1"/>
</dbReference>
<proteinExistence type="predicted"/>
<keyword evidence="5" id="KW-1185">Reference proteome</keyword>
<dbReference type="InterPro" id="IPR052515">
    <property type="entry name" value="Gfo/Idh/MocA_Oxidoreductase"/>
</dbReference>
<evidence type="ECO:0000259" key="2">
    <source>
        <dbReference type="Pfam" id="PF22725"/>
    </source>
</evidence>
<dbReference type="OrthoDB" id="9815825at2"/>
<dbReference type="EMBL" id="CDNC01000001">
    <property type="protein sequence ID" value="CEM60427.1"/>
    <property type="molecule type" value="Genomic_DNA"/>
</dbReference>
<evidence type="ECO:0000259" key="1">
    <source>
        <dbReference type="Pfam" id="PF01408"/>
    </source>
</evidence>